<protein>
    <recommendedName>
        <fullName evidence="8">Homeobox domain-containing protein</fullName>
    </recommendedName>
</protein>
<name>A0ABN8RGY5_9CNID</name>
<evidence type="ECO:0000259" key="8">
    <source>
        <dbReference type="PROSITE" id="PS50071"/>
    </source>
</evidence>
<evidence type="ECO:0000256" key="7">
    <source>
        <dbReference type="SAM" id="MobiDB-lite"/>
    </source>
</evidence>
<dbReference type="PANTHER" id="PTHR24333:SF5">
    <property type="entry name" value="VENT HOMEOBOX"/>
    <property type="match status" value="1"/>
</dbReference>
<evidence type="ECO:0000313" key="9">
    <source>
        <dbReference type="EMBL" id="CAH3178048.1"/>
    </source>
</evidence>
<dbReference type="Pfam" id="PF00046">
    <property type="entry name" value="Homeodomain"/>
    <property type="match status" value="1"/>
</dbReference>
<dbReference type="PROSITE" id="PS00027">
    <property type="entry name" value="HOMEOBOX_1"/>
    <property type="match status" value="1"/>
</dbReference>
<keyword evidence="4 5" id="KW-0539">Nucleus</keyword>
<dbReference type="PRINTS" id="PR00024">
    <property type="entry name" value="HOMEOBOX"/>
</dbReference>
<sequence>INSFDCCPNHRYMASFTISSILGQSLPRLDKTSDPERDSEPNELVAEAFRAARNEFVEGQDEREDEIRGSPGSDDLHLSKVRRRRTAFTSSQLKSLEQMFHDQKYLTIKERNNLAKNLNLTDTQIKTWFQNRRTKWKKQMAPDFEASLRWEERNSIFSHMQAGFPYYGADQELAVPLHQLPIQNYNLRRFCPSSNLQVVYGNMSMQPFATQFGYHMVNQ</sequence>
<reference evidence="9 10" key="1">
    <citation type="submission" date="2022-05" db="EMBL/GenBank/DDBJ databases">
        <authorList>
            <consortium name="Genoscope - CEA"/>
            <person name="William W."/>
        </authorList>
    </citation>
    <scope>NUCLEOTIDE SEQUENCE [LARGE SCALE GENOMIC DNA]</scope>
</reference>
<dbReference type="EMBL" id="CALNXK010000234">
    <property type="protein sequence ID" value="CAH3178048.1"/>
    <property type="molecule type" value="Genomic_DNA"/>
</dbReference>
<dbReference type="Proteomes" id="UP001159405">
    <property type="component" value="Unassembled WGS sequence"/>
</dbReference>
<dbReference type="PANTHER" id="PTHR24333">
    <property type="entry name" value="HOMEO BOX HB9 LIKE A-RELATED"/>
    <property type="match status" value="1"/>
</dbReference>
<dbReference type="InterPro" id="IPR009057">
    <property type="entry name" value="Homeodomain-like_sf"/>
</dbReference>
<dbReference type="CDD" id="cd00086">
    <property type="entry name" value="homeodomain"/>
    <property type="match status" value="1"/>
</dbReference>
<gene>
    <name evidence="9" type="ORF">PLOB_00020128</name>
</gene>
<dbReference type="SUPFAM" id="SSF46689">
    <property type="entry name" value="Homeodomain-like"/>
    <property type="match status" value="1"/>
</dbReference>
<evidence type="ECO:0000313" key="10">
    <source>
        <dbReference type="Proteomes" id="UP001159405"/>
    </source>
</evidence>
<dbReference type="InterPro" id="IPR020479">
    <property type="entry name" value="HD_metazoa"/>
</dbReference>
<accession>A0ABN8RGY5</accession>
<proteinExistence type="predicted"/>
<evidence type="ECO:0000256" key="2">
    <source>
        <dbReference type="ARBA" id="ARBA00023125"/>
    </source>
</evidence>
<dbReference type="InterPro" id="IPR001356">
    <property type="entry name" value="HD"/>
</dbReference>
<feature type="non-terminal residue" evidence="9">
    <location>
        <position position="1"/>
    </location>
</feature>
<dbReference type="InterPro" id="IPR017970">
    <property type="entry name" value="Homeobox_CS"/>
</dbReference>
<evidence type="ECO:0000256" key="3">
    <source>
        <dbReference type="ARBA" id="ARBA00023155"/>
    </source>
</evidence>
<keyword evidence="2 5" id="KW-0238">DNA-binding</keyword>
<dbReference type="InterPro" id="IPR050848">
    <property type="entry name" value="Homeobox_TF"/>
</dbReference>
<dbReference type="PROSITE" id="PS50071">
    <property type="entry name" value="HOMEOBOX_2"/>
    <property type="match status" value="1"/>
</dbReference>
<evidence type="ECO:0000256" key="5">
    <source>
        <dbReference type="PROSITE-ProRule" id="PRU00108"/>
    </source>
</evidence>
<feature type="domain" description="Homeobox" evidence="8">
    <location>
        <begin position="79"/>
        <end position="139"/>
    </location>
</feature>
<evidence type="ECO:0000256" key="4">
    <source>
        <dbReference type="ARBA" id="ARBA00023242"/>
    </source>
</evidence>
<comment type="subcellular location">
    <subcellularLocation>
        <location evidence="1 5 6">Nucleus</location>
    </subcellularLocation>
</comment>
<keyword evidence="3 5" id="KW-0371">Homeobox</keyword>
<feature type="DNA-binding region" description="Homeobox" evidence="5">
    <location>
        <begin position="81"/>
        <end position="140"/>
    </location>
</feature>
<dbReference type="SMART" id="SM00389">
    <property type="entry name" value="HOX"/>
    <property type="match status" value="1"/>
</dbReference>
<dbReference type="Gene3D" id="1.10.10.60">
    <property type="entry name" value="Homeodomain-like"/>
    <property type="match status" value="1"/>
</dbReference>
<feature type="region of interest" description="Disordered" evidence="7">
    <location>
        <begin position="57"/>
        <end position="76"/>
    </location>
</feature>
<evidence type="ECO:0000256" key="1">
    <source>
        <dbReference type="ARBA" id="ARBA00004123"/>
    </source>
</evidence>
<organism evidence="9 10">
    <name type="scientific">Porites lobata</name>
    <dbReference type="NCBI Taxonomy" id="104759"/>
    <lineage>
        <taxon>Eukaryota</taxon>
        <taxon>Metazoa</taxon>
        <taxon>Cnidaria</taxon>
        <taxon>Anthozoa</taxon>
        <taxon>Hexacorallia</taxon>
        <taxon>Scleractinia</taxon>
        <taxon>Fungiina</taxon>
        <taxon>Poritidae</taxon>
        <taxon>Porites</taxon>
    </lineage>
</organism>
<evidence type="ECO:0000256" key="6">
    <source>
        <dbReference type="RuleBase" id="RU000682"/>
    </source>
</evidence>
<keyword evidence="10" id="KW-1185">Reference proteome</keyword>
<comment type="caution">
    <text evidence="9">The sequence shown here is derived from an EMBL/GenBank/DDBJ whole genome shotgun (WGS) entry which is preliminary data.</text>
</comment>